<evidence type="ECO:0000313" key="3">
    <source>
        <dbReference type="Proteomes" id="UP000092445"/>
    </source>
</evidence>
<dbReference type="Proteomes" id="UP000092445">
    <property type="component" value="Unassembled WGS sequence"/>
</dbReference>
<proteinExistence type="predicted"/>
<evidence type="ECO:0000313" key="2">
    <source>
        <dbReference type="EnsemblMetazoa" id="GPAI021056-PA"/>
    </source>
</evidence>
<name>A0A1A9ZPK8_GLOPL</name>
<sequence>MKFDNDVDKENEEQRNRRGRIQRKRRTRRERKYEDVDKEKDEDVDKEKDEDVDKEKDEDVDKEKDEDVVKEKDDTILLTLNQDKYYGCNFELFAEKNTLAVWLAVEKESKEVGIENRCTIHLDVQHFLRLHKEKANKLEAVLN</sequence>
<reference evidence="3" key="1">
    <citation type="submission" date="2014-03" db="EMBL/GenBank/DDBJ databases">
        <authorList>
            <person name="Aksoy S."/>
            <person name="Warren W."/>
            <person name="Wilson R.K."/>
        </authorList>
    </citation>
    <scope>NUCLEOTIDE SEQUENCE [LARGE SCALE GENOMIC DNA]</scope>
    <source>
        <strain evidence="3">IAEA</strain>
    </source>
</reference>
<dbReference type="VEuPathDB" id="VectorBase:GPAI021056"/>
<accession>A0A1A9ZPK8</accession>
<feature type="region of interest" description="Disordered" evidence="1">
    <location>
        <begin position="1"/>
        <end position="69"/>
    </location>
</feature>
<feature type="compositionally biased region" description="Basic and acidic residues" evidence="1">
    <location>
        <begin position="1"/>
        <end position="16"/>
    </location>
</feature>
<keyword evidence="3" id="KW-1185">Reference proteome</keyword>
<protein>
    <submittedName>
        <fullName evidence="2">Uncharacterized protein</fullName>
    </submittedName>
</protein>
<feature type="compositionally biased region" description="Basic and acidic residues" evidence="1">
    <location>
        <begin position="31"/>
        <end position="69"/>
    </location>
</feature>
<feature type="compositionally biased region" description="Basic residues" evidence="1">
    <location>
        <begin position="17"/>
        <end position="30"/>
    </location>
</feature>
<dbReference type="EnsemblMetazoa" id="GPAI021056-RA">
    <property type="protein sequence ID" value="GPAI021056-PA"/>
    <property type="gene ID" value="GPAI021056"/>
</dbReference>
<dbReference type="AlphaFoldDB" id="A0A1A9ZPK8"/>
<evidence type="ECO:0000256" key="1">
    <source>
        <dbReference type="SAM" id="MobiDB-lite"/>
    </source>
</evidence>
<reference evidence="2" key="2">
    <citation type="submission" date="2020-05" db="UniProtKB">
        <authorList>
            <consortium name="EnsemblMetazoa"/>
        </authorList>
    </citation>
    <scope>IDENTIFICATION</scope>
    <source>
        <strain evidence="2">IAEA</strain>
    </source>
</reference>
<organism evidence="2 3">
    <name type="scientific">Glossina pallidipes</name>
    <name type="common">Tsetse fly</name>
    <dbReference type="NCBI Taxonomy" id="7398"/>
    <lineage>
        <taxon>Eukaryota</taxon>
        <taxon>Metazoa</taxon>
        <taxon>Ecdysozoa</taxon>
        <taxon>Arthropoda</taxon>
        <taxon>Hexapoda</taxon>
        <taxon>Insecta</taxon>
        <taxon>Pterygota</taxon>
        <taxon>Neoptera</taxon>
        <taxon>Endopterygota</taxon>
        <taxon>Diptera</taxon>
        <taxon>Brachycera</taxon>
        <taxon>Muscomorpha</taxon>
        <taxon>Hippoboscoidea</taxon>
        <taxon>Glossinidae</taxon>
        <taxon>Glossina</taxon>
    </lineage>
</organism>